<dbReference type="OrthoDB" id="2758311at2759"/>
<feature type="region of interest" description="Disordered" evidence="1">
    <location>
        <begin position="1118"/>
        <end position="1232"/>
    </location>
</feature>
<evidence type="ECO:0000256" key="1">
    <source>
        <dbReference type="SAM" id="MobiDB-lite"/>
    </source>
</evidence>
<organism evidence="2 3">
    <name type="scientific">Lentinus tigrinus ALCF2SS1-6</name>
    <dbReference type="NCBI Taxonomy" id="1328759"/>
    <lineage>
        <taxon>Eukaryota</taxon>
        <taxon>Fungi</taxon>
        <taxon>Dikarya</taxon>
        <taxon>Basidiomycota</taxon>
        <taxon>Agaricomycotina</taxon>
        <taxon>Agaricomycetes</taxon>
        <taxon>Polyporales</taxon>
        <taxon>Polyporaceae</taxon>
        <taxon>Lentinus</taxon>
    </lineage>
</organism>
<dbReference type="AlphaFoldDB" id="A0A5C2SDK2"/>
<feature type="region of interest" description="Disordered" evidence="1">
    <location>
        <begin position="724"/>
        <end position="757"/>
    </location>
</feature>
<sequence>MPRLCEGNSNEDHKGWWMESCSNFIRPIMNHCNTFNWREDIPKGPSPKAARGGIPCPGVLCRDLSKPHGINRDCYYSLCKNCCFHAHIPLPSLRSCKVAAHRPSPAQRANLAAAGTVPADPNGVPSGPIPARSSLPALSATTLVAPAATQPHQPPGAAPASFVVPSTAAATAPPSATLRLLEIQQLQHAADSAIQQSDAADADKTIFVHWWSKNDEPSKLYEIVAPYFPKWHPKDSVVLVQLYHVDTEMFEWWDGSRWNWITASPTTARRDISYSRKIGPALATELHYRTLGVVRAEGMPTRTVRRRSDSSPEPVRSEHGGSPTKRLRHSSVPGTPLSRPLTPSDLEAVSDGGSEYGGSEVDYPPSSDGGSSRYASRAPSVAPPTAASNPFWLSPSKDYAYGPSTPSSRRVSPSTGPFSLPGPSQAGSVSELLSTLDTILPTAPAALILDDHTELDPHAPRASSKSAWPLKYVIDMAIGFHVLRRRVDAGMSRPMAFEDVFGCKYSSSTWSDNFRAFEAASAVPGEVNMWADYGREGAMLLAIPYSWLRAPTLQGNLITTRSRQQVSLSQLPQQMSSSSPISVRTPLLEKDIEHLALPELVAILRSWAAGNSQKSRSVNLIKDIDRARTAVVRDRVSVCWKDVEELLELSELPSQAPPKSSKRNWAVDTYMVQLVRHGRMPLPRNSVGYDPTLSKLACHSSLVHQIAGHWEVILWRPYLPEEPAANSSEHPAPPGQDVHSPGSRPRPPIAGRSIPGVNVGEGLHPSLELPANEFAAAECAPQRALAGSAMDYLAEARGAHMAAQGIPTVQRAHVAAIGFDRRMCSPNQPSGQPVLSILSLVPLSYNVRDNTVTAPVEKLVDALVQNAFSLERNIYISVTEHVSGQEFLTRVAMVNENGDTHILVSFPHLYLVTFNDQDKPPQYQAVLWKWPFVVEQGGSVTAGRVKHPRTEEEDVCPRGTPEAPSEPIKYTITEQELAVVDWLSAQFGSDIAVLQMQSATANVGQHILHLLRWAKVVDRIRSNARAGPSAPPAGRGVRITQKHIGTFVRRTEQWVRDALACRTLAHTNRQNDAVRKTLQALHKNRTILGMKKLRAYLKDAVQRDAPAVHEEFEVEFAYELSSDDDDDEEDIPDDDDARDLLGLPELRRRARVPQARRGVSEPHGTASPASGDSDRDAEGEEDAEDNRERDEDDQDEDDSAWEPQCEDEEEEEEASDVDVDDAGSWHGIGSEE</sequence>
<evidence type="ECO:0000313" key="3">
    <source>
        <dbReference type="Proteomes" id="UP000313359"/>
    </source>
</evidence>
<feature type="region of interest" description="Disordered" evidence="1">
    <location>
        <begin position="107"/>
        <end position="131"/>
    </location>
</feature>
<keyword evidence="3" id="KW-1185">Reference proteome</keyword>
<feature type="region of interest" description="Disordered" evidence="1">
    <location>
        <begin position="943"/>
        <end position="966"/>
    </location>
</feature>
<feature type="compositionally biased region" description="Acidic residues" evidence="1">
    <location>
        <begin position="1175"/>
        <end position="1221"/>
    </location>
</feature>
<gene>
    <name evidence="2" type="ORF">L227DRAFT_564153</name>
</gene>
<accession>A0A5C2SDK2</accession>
<feature type="region of interest" description="Disordered" evidence="1">
    <location>
        <begin position="297"/>
        <end position="427"/>
    </location>
</feature>
<protein>
    <submittedName>
        <fullName evidence="2">Uncharacterized protein</fullName>
    </submittedName>
</protein>
<evidence type="ECO:0000313" key="2">
    <source>
        <dbReference type="EMBL" id="RPD59426.1"/>
    </source>
</evidence>
<reference evidence="2" key="1">
    <citation type="journal article" date="2018" name="Genome Biol. Evol.">
        <title>Genomics and development of Lentinus tigrinus, a white-rot wood-decaying mushroom with dimorphic fruiting bodies.</title>
        <authorList>
            <person name="Wu B."/>
            <person name="Xu Z."/>
            <person name="Knudson A."/>
            <person name="Carlson A."/>
            <person name="Chen N."/>
            <person name="Kovaka S."/>
            <person name="LaButti K."/>
            <person name="Lipzen A."/>
            <person name="Pennachio C."/>
            <person name="Riley R."/>
            <person name="Schakwitz W."/>
            <person name="Umezawa K."/>
            <person name="Ohm R.A."/>
            <person name="Grigoriev I.V."/>
            <person name="Nagy L.G."/>
            <person name="Gibbons J."/>
            <person name="Hibbett D."/>
        </authorList>
    </citation>
    <scope>NUCLEOTIDE SEQUENCE [LARGE SCALE GENOMIC DNA]</scope>
    <source>
        <strain evidence="2">ALCF2SS1-6</strain>
    </source>
</reference>
<feature type="compositionally biased region" description="Low complexity" evidence="1">
    <location>
        <begin position="402"/>
        <end position="417"/>
    </location>
</feature>
<feature type="compositionally biased region" description="Acidic residues" evidence="1">
    <location>
        <begin position="1118"/>
        <end position="1137"/>
    </location>
</feature>
<feature type="compositionally biased region" description="Basic and acidic residues" evidence="1">
    <location>
        <begin position="306"/>
        <end position="319"/>
    </location>
</feature>
<proteinExistence type="predicted"/>
<dbReference type="Proteomes" id="UP000313359">
    <property type="component" value="Unassembled WGS sequence"/>
</dbReference>
<dbReference type="EMBL" id="ML122270">
    <property type="protein sequence ID" value="RPD59426.1"/>
    <property type="molecule type" value="Genomic_DNA"/>
</dbReference>
<name>A0A5C2SDK2_9APHY</name>